<organism evidence="5 6">
    <name type="scientific">Synaphobranchus kaupii</name>
    <name type="common">Kaup's arrowtooth eel</name>
    <dbReference type="NCBI Taxonomy" id="118154"/>
    <lineage>
        <taxon>Eukaryota</taxon>
        <taxon>Metazoa</taxon>
        <taxon>Chordata</taxon>
        <taxon>Craniata</taxon>
        <taxon>Vertebrata</taxon>
        <taxon>Euteleostomi</taxon>
        <taxon>Actinopterygii</taxon>
        <taxon>Neopterygii</taxon>
        <taxon>Teleostei</taxon>
        <taxon>Anguilliformes</taxon>
        <taxon>Synaphobranchidae</taxon>
        <taxon>Synaphobranchus</taxon>
    </lineage>
</organism>
<evidence type="ECO:0000313" key="5">
    <source>
        <dbReference type="EMBL" id="KAJ8373914.1"/>
    </source>
</evidence>
<feature type="coiled-coil region" evidence="3">
    <location>
        <begin position="131"/>
        <end position="252"/>
    </location>
</feature>
<reference evidence="5" key="1">
    <citation type="journal article" date="2023" name="Science">
        <title>Genome structures resolve the early diversification of teleost fishes.</title>
        <authorList>
            <person name="Parey E."/>
            <person name="Louis A."/>
            <person name="Montfort J."/>
            <person name="Bouchez O."/>
            <person name="Roques C."/>
            <person name="Iampietro C."/>
            <person name="Lluch J."/>
            <person name="Castinel A."/>
            <person name="Donnadieu C."/>
            <person name="Desvignes T."/>
            <person name="Floi Bucao C."/>
            <person name="Jouanno E."/>
            <person name="Wen M."/>
            <person name="Mejri S."/>
            <person name="Dirks R."/>
            <person name="Jansen H."/>
            <person name="Henkel C."/>
            <person name="Chen W.J."/>
            <person name="Zahm M."/>
            <person name="Cabau C."/>
            <person name="Klopp C."/>
            <person name="Thompson A.W."/>
            <person name="Robinson-Rechavi M."/>
            <person name="Braasch I."/>
            <person name="Lecointre G."/>
            <person name="Bobe J."/>
            <person name="Postlethwait J.H."/>
            <person name="Berthelot C."/>
            <person name="Roest Crollius H."/>
            <person name="Guiguen Y."/>
        </authorList>
    </citation>
    <scope>NUCLEOTIDE SEQUENCE</scope>
    <source>
        <strain evidence="5">WJC10195</strain>
    </source>
</reference>
<accession>A0A9Q1G2V9</accession>
<gene>
    <name evidence="5" type="ORF">SKAU_G00044940</name>
</gene>
<evidence type="ECO:0000256" key="2">
    <source>
        <dbReference type="ARBA" id="ARBA00023054"/>
    </source>
</evidence>
<dbReference type="OrthoDB" id="10069295at2759"/>
<dbReference type="GO" id="GO:0048260">
    <property type="term" value="P:positive regulation of receptor-mediated endocytosis"/>
    <property type="evidence" value="ECO:0007669"/>
    <property type="project" value="TreeGrafter"/>
</dbReference>
<dbReference type="GO" id="GO:0005794">
    <property type="term" value="C:Golgi apparatus"/>
    <property type="evidence" value="ECO:0007669"/>
    <property type="project" value="TreeGrafter"/>
</dbReference>
<proteinExistence type="inferred from homology"/>
<keyword evidence="2 3" id="KW-0175">Coiled coil</keyword>
<dbReference type="AlphaFoldDB" id="A0A9Q1G2V9"/>
<dbReference type="GO" id="GO:0008093">
    <property type="term" value="F:cytoskeletal anchor activity"/>
    <property type="evidence" value="ECO:0007669"/>
    <property type="project" value="InterPro"/>
</dbReference>
<keyword evidence="6" id="KW-1185">Reference proteome</keyword>
<dbReference type="GO" id="GO:0070507">
    <property type="term" value="P:regulation of microtubule cytoskeleton organization"/>
    <property type="evidence" value="ECO:0007669"/>
    <property type="project" value="TreeGrafter"/>
</dbReference>
<dbReference type="GO" id="GO:0034452">
    <property type="term" value="F:dynactin binding"/>
    <property type="evidence" value="ECO:0007669"/>
    <property type="project" value="TreeGrafter"/>
</dbReference>
<evidence type="ECO:0000313" key="6">
    <source>
        <dbReference type="Proteomes" id="UP001152622"/>
    </source>
</evidence>
<feature type="coiled-coil region" evidence="3">
    <location>
        <begin position="11"/>
        <end position="76"/>
    </location>
</feature>
<dbReference type="InterPro" id="IPR018477">
    <property type="entry name" value="BICD"/>
</dbReference>
<feature type="region of interest" description="Disordered" evidence="4">
    <location>
        <begin position="274"/>
        <end position="319"/>
    </location>
</feature>
<evidence type="ECO:0000256" key="3">
    <source>
        <dbReference type="SAM" id="Coils"/>
    </source>
</evidence>
<name>A0A9Q1G2V9_SYNKA</name>
<dbReference type="Pfam" id="PF09730">
    <property type="entry name" value="BicD"/>
    <property type="match status" value="1"/>
</dbReference>
<protein>
    <submittedName>
        <fullName evidence="5">Uncharacterized protein</fullName>
    </submittedName>
</protein>
<evidence type="ECO:0000256" key="4">
    <source>
        <dbReference type="SAM" id="MobiDB-lite"/>
    </source>
</evidence>
<feature type="coiled-coil region" evidence="3">
    <location>
        <begin position="323"/>
        <end position="371"/>
    </location>
</feature>
<dbReference type="GO" id="GO:0045505">
    <property type="term" value="F:dynein intermediate chain binding"/>
    <property type="evidence" value="ECO:0007669"/>
    <property type="project" value="TreeGrafter"/>
</dbReference>
<comment type="similarity">
    <text evidence="1">Belongs to the BicD family.</text>
</comment>
<dbReference type="GO" id="GO:0072393">
    <property type="term" value="P:microtubule anchoring at microtubule organizing center"/>
    <property type="evidence" value="ECO:0007669"/>
    <property type="project" value="TreeGrafter"/>
</dbReference>
<dbReference type="PANTHER" id="PTHR31233:SF3">
    <property type="entry name" value="PROTEIN BICAUDAL D HOMOLOG 1"/>
    <property type="match status" value="1"/>
</dbReference>
<dbReference type="PANTHER" id="PTHR31233">
    <property type="entry name" value="BICAUDAL D FAMILY MEMBER"/>
    <property type="match status" value="1"/>
</dbReference>
<dbReference type="GO" id="GO:0070840">
    <property type="term" value="F:dynein complex binding"/>
    <property type="evidence" value="ECO:0007669"/>
    <property type="project" value="InterPro"/>
</dbReference>
<sequence length="395" mass="44629">MAAGGGCGETVDQYRAEVERLVRDLAEANREKIRAAECGLVVLEENQALKQQYADLEAEQETLKQELEQLQEAFGQAYTTQRKVAADGETNEEVLLQESATKEAYYMGRLLDLQAELNQCRSLTSNTQAENERLGGLLQEIRENKEVLELQRSRLKEEVQEYKFREARLLQDYSELEEENISLQKLVSHLKQSQVEYEGLKHEIKVLEEETVLLNSQLEEALRLRQISQTQLEEALDSLRGEREVRNSLRKELAHYLILTDSMYAAGAHLSDSVVPDNDEGGKCNGHAPENGHADGTAEAPRGENGSVDGERETPHPVSDLFSEMNLSEIQKLKQQLLQVEREKAALLATLQESQTQLHQMQGALSEQRQRMHHLSESLCAMRRLHGHAHPGRGG</sequence>
<dbReference type="GO" id="GO:0005829">
    <property type="term" value="C:cytosol"/>
    <property type="evidence" value="ECO:0007669"/>
    <property type="project" value="TreeGrafter"/>
</dbReference>
<dbReference type="EMBL" id="JAINUF010000002">
    <property type="protein sequence ID" value="KAJ8373914.1"/>
    <property type="molecule type" value="Genomic_DNA"/>
</dbReference>
<evidence type="ECO:0000256" key="1">
    <source>
        <dbReference type="ARBA" id="ARBA00010061"/>
    </source>
</evidence>
<comment type="caution">
    <text evidence="5">The sequence shown here is derived from an EMBL/GenBank/DDBJ whole genome shotgun (WGS) entry which is preliminary data.</text>
</comment>
<dbReference type="Proteomes" id="UP001152622">
    <property type="component" value="Chromosome 2"/>
</dbReference>